<name>A0ABT1YL15_9BACL</name>
<proteinExistence type="predicted"/>
<dbReference type="EMBL" id="JANQBD010000017">
    <property type="protein sequence ID" value="MCR8633880.1"/>
    <property type="molecule type" value="Genomic_DNA"/>
</dbReference>
<keyword evidence="3" id="KW-1185">Reference proteome</keyword>
<dbReference type="Proteomes" id="UP001300012">
    <property type="component" value="Unassembled WGS sequence"/>
</dbReference>
<dbReference type="RefSeq" id="WP_258215452.1">
    <property type="nucleotide sequence ID" value="NZ_JANQBD010000017.1"/>
</dbReference>
<protein>
    <submittedName>
        <fullName evidence="2">Stressosome-associated protein Prli42</fullName>
    </submittedName>
</protein>
<evidence type="ECO:0000313" key="3">
    <source>
        <dbReference type="Proteomes" id="UP001300012"/>
    </source>
</evidence>
<feature type="transmembrane region" description="Helical" evidence="1">
    <location>
        <begin position="9"/>
        <end position="30"/>
    </location>
</feature>
<dbReference type="InterPro" id="IPR049722">
    <property type="entry name" value="Prli42-like"/>
</dbReference>
<comment type="caution">
    <text evidence="2">The sequence shown here is derived from an EMBL/GenBank/DDBJ whole genome shotgun (WGS) entry which is preliminary data.</text>
</comment>
<dbReference type="NCBIfam" id="NF033880">
    <property type="entry name" value="Prli42"/>
    <property type="match status" value="1"/>
</dbReference>
<keyword evidence="1" id="KW-0812">Transmembrane</keyword>
<evidence type="ECO:0000256" key="1">
    <source>
        <dbReference type="SAM" id="Phobius"/>
    </source>
</evidence>
<reference evidence="2 3" key="1">
    <citation type="submission" date="2022-08" db="EMBL/GenBank/DDBJ databases">
        <title>Paenibacillus endoradicis sp. nov., Paenibacillus radicibacter sp. nov and Paenibacillus pararadicis sp. nov., three cold-adapted plant growth-promoting bacteria isolated from root of Larix gmelinii in Great Khingan.</title>
        <authorList>
            <person name="Xue H."/>
        </authorList>
    </citation>
    <scope>NUCLEOTIDE SEQUENCE [LARGE SCALE GENOMIC DNA]</scope>
    <source>
        <strain evidence="2 3">N5-1-1-5</strain>
    </source>
</reference>
<sequence>MRNKLVFKVIIYLMIASMLLSTVLFTVNLFM</sequence>
<organism evidence="2 3">
    <name type="scientific">Paenibacillus radicis</name>
    <name type="common">ex Xue et al. 2023</name>
    <dbReference type="NCBI Taxonomy" id="2972489"/>
    <lineage>
        <taxon>Bacteria</taxon>
        <taxon>Bacillati</taxon>
        <taxon>Bacillota</taxon>
        <taxon>Bacilli</taxon>
        <taxon>Bacillales</taxon>
        <taxon>Paenibacillaceae</taxon>
        <taxon>Paenibacillus</taxon>
    </lineage>
</organism>
<evidence type="ECO:0000313" key="2">
    <source>
        <dbReference type="EMBL" id="MCR8633880.1"/>
    </source>
</evidence>
<keyword evidence="1" id="KW-1133">Transmembrane helix</keyword>
<keyword evidence="1" id="KW-0472">Membrane</keyword>
<gene>
    <name evidence="2" type="primary">prli42</name>
    <name evidence="2" type="ORF">NV381_22080</name>
</gene>
<accession>A0ABT1YL15</accession>